<gene>
    <name evidence="1" type="ORF">GCM10011584_35410</name>
</gene>
<reference evidence="2" key="1">
    <citation type="journal article" date="2019" name="Int. J. Syst. Evol. Microbiol.">
        <title>The Global Catalogue of Microorganisms (GCM) 10K type strain sequencing project: providing services to taxonomists for standard genome sequencing and annotation.</title>
        <authorList>
            <consortium name="The Broad Institute Genomics Platform"/>
            <consortium name="The Broad Institute Genome Sequencing Center for Infectious Disease"/>
            <person name="Wu L."/>
            <person name="Ma J."/>
        </authorList>
    </citation>
    <scope>NUCLEOTIDE SEQUENCE [LARGE SCALE GENOMIC DNA]</scope>
    <source>
        <strain evidence="2">CGMCC 4.7371</strain>
    </source>
</reference>
<evidence type="ECO:0000313" key="2">
    <source>
        <dbReference type="Proteomes" id="UP000655410"/>
    </source>
</evidence>
<name>A0ABQ2NFY9_9ACTN</name>
<evidence type="ECO:0000313" key="1">
    <source>
        <dbReference type="EMBL" id="GGO94426.1"/>
    </source>
</evidence>
<protein>
    <submittedName>
        <fullName evidence="1">Uncharacterized protein</fullName>
    </submittedName>
</protein>
<organism evidence="1 2">
    <name type="scientific">Nocardioides phosphati</name>
    <dbReference type="NCBI Taxonomy" id="1867775"/>
    <lineage>
        <taxon>Bacteria</taxon>
        <taxon>Bacillati</taxon>
        <taxon>Actinomycetota</taxon>
        <taxon>Actinomycetes</taxon>
        <taxon>Propionibacteriales</taxon>
        <taxon>Nocardioidaceae</taxon>
        <taxon>Nocardioides</taxon>
    </lineage>
</organism>
<sequence length="86" mass="9345">MTEILTRAELPVVSATFNGRAQTLPDIVATLSAVNGLWVHCADLSYGIAVSEGQRIDLSSRELFSLPQVESSRVVYDVLSERVPPT</sequence>
<dbReference type="EMBL" id="BMNI01000024">
    <property type="protein sequence ID" value="GGO94426.1"/>
    <property type="molecule type" value="Genomic_DNA"/>
</dbReference>
<comment type="caution">
    <text evidence="1">The sequence shown here is derived from an EMBL/GenBank/DDBJ whole genome shotgun (WGS) entry which is preliminary data.</text>
</comment>
<proteinExistence type="predicted"/>
<dbReference type="Proteomes" id="UP000655410">
    <property type="component" value="Unassembled WGS sequence"/>
</dbReference>
<keyword evidence="2" id="KW-1185">Reference proteome</keyword>
<accession>A0ABQ2NFY9</accession>